<dbReference type="FunFam" id="2.60.120.10:FF:000073">
    <property type="entry name" value="Glycinin G1"/>
    <property type="match status" value="1"/>
</dbReference>
<dbReference type="SMART" id="SM00835">
    <property type="entry name" value="Cupin_1"/>
    <property type="match status" value="2"/>
</dbReference>
<dbReference type="EMBL" id="SDAM02001008">
    <property type="protein sequence ID" value="KAH6823203.1"/>
    <property type="molecule type" value="Genomic_DNA"/>
</dbReference>
<dbReference type="GO" id="GO:0045735">
    <property type="term" value="F:nutrient reservoir activity"/>
    <property type="evidence" value="ECO:0007669"/>
    <property type="project" value="UniProtKB-KW"/>
</dbReference>
<dbReference type="Gene3D" id="2.60.120.10">
    <property type="entry name" value="Jelly Rolls"/>
    <property type="match status" value="2"/>
</dbReference>
<proteinExistence type="inferred from homology"/>
<feature type="domain" description="Cupin type-1" evidence="6">
    <location>
        <begin position="38"/>
        <end position="241"/>
    </location>
</feature>
<evidence type="ECO:0000256" key="4">
    <source>
        <dbReference type="ARBA" id="ARBA00023157"/>
    </source>
</evidence>
<dbReference type="Proteomes" id="UP001190926">
    <property type="component" value="Unassembled WGS sequence"/>
</dbReference>
<dbReference type="InterPro" id="IPR011051">
    <property type="entry name" value="RmlC_Cupin_sf"/>
</dbReference>
<evidence type="ECO:0000256" key="5">
    <source>
        <dbReference type="RuleBase" id="RU003681"/>
    </source>
</evidence>
<name>A0AAD4IY63_PERFH</name>
<dbReference type="SUPFAM" id="SSF51182">
    <property type="entry name" value="RmlC-like cupins"/>
    <property type="match status" value="1"/>
</dbReference>
<keyword evidence="5" id="KW-0732">Signal</keyword>
<dbReference type="CDD" id="cd02242">
    <property type="entry name" value="cupin_11S_legumin_N"/>
    <property type="match status" value="1"/>
</dbReference>
<comment type="subunit">
    <text evidence="5">Hexamer; each subunit is composed of an acidic and a basic chain derived from a single precursor and linked by a disulfide bond.</text>
</comment>
<reference evidence="7 8" key="1">
    <citation type="journal article" date="2021" name="Nat. Commun.">
        <title>Incipient diploidization of the medicinal plant Perilla within 10,000 years.</title>
        <authorList>
            <person name="Zhang Y."/>
            <person name="Shen Q."/>
            <person name="Leng L."/>
            <person name="Zhang D."/>
            <person name="Chen S."/>
            <person name="Shi Y."/>
            <person name="Ning Z."/>
            <person name="Chen S."/>
        </authorList>
    </citation>
    <scope>NUCLEOTIDE SEQUENCE [LARGE SCALE GENOMIC DNA]</scope>
    <source>
        <strain evidence="8">cv. PC099</strain>
    </source>
</reference>
<dbReference type="InterPro" id="IPR006044">
    <property type="entry name" value="11S_seedstore_pln"/>
</dbReference>
<evidence type="ECO:0000313" key="7">
    <source>
        <dbReference type="EMBL" id="KAH6823203.1"/>
    </source>
</evidence>
<dbReference type="PANTHER" id="PTHR31189">
    <property type="entry name" value="OS03G0336100 PROTEIN-RELATED"/>
    <property type="match status" value="1"/>
</dbReference>
<protein>
    <recommendedName>
        <fullName evidence="6">Cupin type-1 domain-containing protein</fullName>
    </recommendedName>
</protein>
<feature type="domain" description="Cupin type-1" evidence="6">
    <location>
        <begin position="296"/>
        <end position="445"/>
    </location>
</feature>
<comment type="similarity">
    <text evidence="1 5">Belongs to the 11S seed storage protein (globulins) family.</text>
</comment>
<dbReference type="CDD" id="cd02243">
    <property type="entry name" value="cupin_11S_legumin_C"/>
    <property type="match status" value="1"/>
</dbReference>
<evidence type="ECO:0000256" key="2">
    <source>
        <dbReference type="ARBA" id="ARBA00022761"/>
    </source>
</evidence>
<evidence type="ECO:0000256" key="3">
    <source>
        <dbReference type="ARBA" id="ARBA00023129"/>
    </source>
</evidence>
<evidence type="ECO:0000256" key="1">
    <source>
        <dbReference type="ARBA" id="ARBA00007178"/>
    </source>
</evidence>
<dbReference type="PRINTS" id="PR00439">
    <property type="entry name" value="11SGLOBULIN"/>
</dbReference>
<dbReference type="InterPro" id="IPR022379">
    <property type="entry name" value="11S_seedstore_CS"/>
</dbReference>
<dbReference type="Pfam" id="PF00190">
    <property type="entry name" value="Cupin_1"/>
    <property type="match status" value="2"/>
</dbReference>
<comment type="function">
    <text evidence="5">Seed storage protein.</text>
</comment>
<keyword evidence="4 5" id="KW-1015">Disulfide bond</keyword>
<comment type="caution">
    <text evidence="7">The sequence shown here is derived from an EMBL/GenBank/DDBJ whole genome shotgun (WGS) entry which is preliminary data.</text>
</comment>
<evidence type="ECO:0000259" key="6">
    <source>
        <dbReference type="SMART" id="SM00835"/>
    </source>
</evidence>
<dbReference type="InterPro" id="IPR006045">
    <property type="entry name" value="Cupin_1"/>
</dbReference>
<feature type="signal peptide" evidence="5">
    <location>
        <begin position="1"/>
        <end position="20"/>
    </location>
</feature>
<dbReference type="AlphaFoldDB" id="A0AAD4IY63"/>
<dbReference type="PANTHER" id="PTHR31189:SF48">
    <property type="entry name" value="LEGUMIN B"/>
    <property type="match status" value="1"/>
</dbReference>
<dbReference type="InterPro" id="IPR014710">
    <property type="entry name" value="RmlC-like_jellyroll"/>
</dbReference>
<keyword evidence="3 5" id="KW-0708">Seed storage protein</keyword>
<accession>A0AAD4IY63</accession>
<organism evidence="7 8">
    <name type="scientific">Perilla frutescens var. hirtella</name>
    <name type="common">Perilla citriodora</name>
    <name type="synonym">Perilla setoyensis</name>
    <dbReference type="NCBI Taxonomy" id="608512"/>
    <lineage>
        <taxon>Eukaryota</taxon>
        <taxon>Viridiplantae</taxon>
        <taxon>Streptophyta</taxon>
        <taxon>Embryophyta</taxon>
        <taxon>Tracheophyta</taxon>
        <taxon>Spermatophyta</taxon>
        <taxon>Magnoliopsida</taxon>
        <taxon>eudicotyledons</taxon>
        <taxon>Gunneridae</taxon>
        <taxon>Pentapetalae</taxon>
        <taxon>asterids</taxon>
        <taxon>lamiids</taxon>
        <taxon>Lamiales</taxon>
        <taxon>Lamiaceae</taxon>
        <taxon>Nepetoideae</taxon>
        <taxon>Elsholtzieae</taxon>
        <taxon>Perilla</taxon>
    </lineage>
</organism>
<keyword evidence="2 5" id="KW-0758">Storage protein</keyword>
<feature type="chain" id="PRO_5041780385" description="Cupin type-1 domain-containing protein" evidence="5">
    <location>
        <begin position="21"/>
        <end position="475"/>
    </location>
</feature>
<keyword evidence="8" id="KW-1185">Reference proteome</keyword>
<gene>
    <name evidence="7" type="ORF">C2S53_016626</name>
</gene>
<dbReference type="PROSITE" id="PS00305">
    <property type="entry name" value="11S_SEED_STORAGE"/>
    <property type="match status" value="1"/>
</dbReference>
<dbReference type="InterPro" id="IPR050253">
    <property type="entry name" value="Seed_Storage-Functional"/>
</dbReference>
<sequence>MAKTFLSSLSLLLLLSSASAFRGGADWQQQGRRQCDITRINAQDPSSRLESEGGVSEFWDHNSDDFQCAGVSFHRHTIRTRGLLLPVYHNAPMLAYVLQGRGIFGVMVSGCPETFESPQQSPEGLRGAEKFRDRHQKIEQLREGDVVAIRAGDPHWAYNNGDEDLVVVVMQDNSNNANQLDQNPRSFFLAGNPEMGQQQQHQQQRFRGDSRREQHEFGNIFHGLDVETLAEVFDCDQETARKLRSENDERGLIVIAERGLQVIKPPSYREDQYGRRGEREGHNGLEETICSAKMRENVNNPSRADIYNPNAGRLSTVNSFTLPILRFLQLSLAKGVLYKNAMMAPHWFVNAHSIMYITRGESNIQIVNQNGQAVFDGQVREGQVLVVPQNFAVVKEAGEQGCEWVEFQTNANAMFNTLSGRTSALRGLPVDVVANAYQISREEAERVKFSRPETLFFSPSRSSAARRHGGRVASA</sequence>
<evidence type="ECO:0000313" key="8">
    <source>
        <dbReference type="Proteomes" id="UP001190926"/>
    </source>
</evidence>